<protein>
    <submittedName>
        <fullName evidence="2">Uncharacterized protein</fullName>
    </submittedName>
</protein>
<reference evidence="2" key="1">
    <citation type="journal article" date="2014" name="Front. Microbiol.">
        <title>High frequency of phylogenetically diverse reductive dehalogenase-homologous genes in deep subseafloor sedimentary metagenomes.</title>
        <authorList>
            <person name="Kawai M."/>
            <person name="Futagami T."/>
            <person name="Toyoda A."/>
            <person name="Takaki Y."/>
            <person name="Nishi S."/>
            <person name="Hori S."/>
            <person name="Arai W."/>
            <person name="Tsubouchi T."/>
            <person name="Morono Y."/>
            <person name="Uchiyama I."/>
            <person name="Ito T."/>
            <person name="Fujiyama A."/>
            <person name="Inagaki F."/>
            <person name="Takami H."/>
        </authorList>
    </citation>
    <scope>NUCLEOTIDE SEQUENCE</scope>
    <source>
        <strain evidence="2">Expedition CK06-06</strain>
    </source>
</reference>
<sequence>LSSSTEAVSPGKYTWRTVAAAPRKVHEYWLGYYNSQDAGQLLKDFSHWVWELTVMENGVSLKTLNSGSNQNESITTHGTPAPGNTTAGVGE</sequence>
<gene>
    <name evidence="2" type="ORF">S01H4_36941</name>
</gene>
<name>X1DIT1_9ZZZZ</name>
<comment type="caution">
    <text evidence="2">The sequence shown here is derived from an EMBL/GenBank/DDBJ whole genome shotgun (WGS) entry which is preliminary data.</text>
</comment>
<proteinExistence type="predicted"/>
<evidence type="ECO:0000256" key="1">
    <source>
        <dbReference type="SAM" id="MobiDB-lite"/>
    </source>
</evidence>
<dbReference type="AlphaFoldDB" id="X1DIT1"/>
<feature type="non-terminal residue" evidence="2">
    <location>
        <position position="1"/>
    </location>
</feature>
<evidence type="ECO:0000313" key="2">
    <source>
        <dbReference type="EMBL" id="GAG96321.1"/>
    </source>
</evidence>
<feature type="region of interest" description="Disordered" evidence="1">
    <location>
        <begin position="65"/>
        <end position="91"/>
    </location>
</feature>
<dbReference type="EMBL" id="BART01019795">
    <property type="protein sequence ID" value="GAG96321.1"/>
    <property type="molecule type" value="Genomic_DNA"/>
</dbReference>
<organism evidence="2">
    <name type="scientific">marine sediment metagenome</name>
    <dbReference type="NCBI Taxonomy" id="412755"/>
    <lineage>
        <taxon>unclassified sequences</taxon>
        <taxon>metagenomes</taxon>
        <taxon>ecological metagenomes</taxon>
    </lineage>
</organism>
<accession>X1DIT1</accession>